<evidence type="ECO:0000313" key="3">
    <source>
        <dbReference type="EMBL" id="KAF3959009.1"/>
    </source>
</evidence>
<evidence type="ECO:0000313" key="4">
    <source>
        <dbReference type="Proteomes" id="UP000737018"/>
    </source>
</evidence>
<proteinExistence type="predicted"/>
<evidence type="ECO:0000256" key="1">
    <source>
        <dbReference type="ARBA" id="ARBA00022722"/>
    </source>
</evidence>
<keyword evidence="1" id="KW-0540">Nuclease</keyword>
<organism evidence="3 4">
    <name type="scientific">Castanea mollissima</name>
    <name type="common">Chinese chestnut</name>
    <dbReference type="NCBI Taxonomy" id="60419"/>
    <lineage>
        <taxon>Eukaryota</taxon>
        <taxon>Viridiplantae</taxon>
        <taxon>Streptophyta</taxon>
        <taxon>Embryophyta</taxon>
        <taxon>Tracheophyta</taxon>
        <taxon>Spermatophyta</taxon>
        <taxon>Magnoliopsida</taxon>
        <taxon>eudicotyledons</taxon>
        <taxon>Gunneridae</taxon>
        <taxon>Pentapetalae</taxon>
        <taxon>rosids</taxon>
        <taxon>fabids</taxon>
        <taxon>Fagales</taxon>
        <taxon>Fagaceae</taxon>
        <taxon>Castanea</taxon>
    </lineage>
</organism>
<dbReference type="OrthoDB" id="206335at2759"/>
<sequence>MTEFFQVALDKLVKPSNTITNYNTRFSGITCELLNGVTTSLKEIQEDFLKLDLNLDAKIPSLYAMLPTNTMLIIRTGHGDTAIVHSVQWGPKQEHH</sequence>
<dbReference type="PANTHER" id="PTHR12801:SF157">
    <property type="entry name" value="SMALL RNA DEGRADING NUCLEASE 5"/>
    <property type="match status" value="1"/>
</dbReference>
<dbReference type="Proteomes" id="UP000737018">
    <property type="component" value="Unassembled WGS sequence"/>
</dbReference>
<dbReference type="InterPro" id="IPR047021">
    <property type="entry name" value="REXO1/3/4-like"/>
</dbReference>
<dbReference type="GO" id="GO:0003676">
    <property type="term" value="F:nucleic acid binding"/>
    <property type="evidence" value="ECO:0007669"/>
    <property type="project" value="InterPro"/>
</dbReference>
<dbReference type="PANTHER" id="PTHR12801">
    <property type="entry name" value="RNA EXONUCLEASE REXO1 / RECO3 FAMILY MEMBER-RELATED"/>
    <property type="match status" value="1"/>
</dbReference>
<reference evidence="3" key="1">
    <citation type="submission" date="2020-03" db="EMBL/GenBank/DDBJ databases">
        <title>Castanea mollissima Vanexum genome sequencing.</title>
        <authorList>
            <person name="Staton M."/>
        </authorList>
    </citation>
    <scope>NUCLEOTIDE SEQUENCE</scope>
    <source>
        <tissue evidence="3">Leaf</tissue>
    </source>
</reference>
<accession>A0A8J4VRZ7</accession>
<keyword evidence="4" id="KW-1185">Reference proteome</keyword>
<dbReference type="SUPFAM" id="SSF53098">
    <property type="entry name" value="Ribonuclease H-like"/>
    <property type="match status" value="1"/>
</dbReference>
<dbReference type="GO" id="GO:0004527">
    <property type="term" value="F:exonuclease activity"/>
    <property type="evidence" value="ECO:0007669"/>
    <property type="project" value="InterPro"/>
</dbReference>
<dbReference type="EMBL" id="JRKL02002428">
    <property type="protein sequence ID" value="KAF3959009.1"/>
    <property type="molecule type" value="Genomic_DNA"/>
</dbReference>
<dbReference type="InterPro" id="IPR012337">
    <property type="entry name" value="RNaseH-like_sf"/>
</dbReference>
<protein>
    <submittedName>
        <fullName evidence="3">Uncharacterized protein</fullName>
    </submittedName>
</protein>
<comment type="caution">
    <text evidence="3">The sequence shown here is derived from an EMBL/GenBank/DDBJ whole genome shotgun (WGS) entry which is preliminary data.</text>
</comment>
<gene>
    <name evidence="3" type="ORF">CMV_016139</name>
</gene>
<name>A0A8J4VRZ7_9ROSI</name>
<dbReference type="Gene3D" id="3.30.420.10">
    <property type="entry name" value="Ribonuclease H-like superfamily/Ribonuclease H"/>
    <property type="match status" value="1"/>
</dbReference>
<dbReference type="AlphaFoldDB" id="A0A8J4VRZ7"/>
<dbReference type="GO" id="GO:0005634">
    <property type="term" value="C:nucleus"/>
    <property type="evidence" value="ECO:0007669"/>
    <property type="project" value="TreeGrafter"/>
</dbReference>
<evidence type="ECO:0000256" key="2">
    <source>
        <dbReference type="ARBA" id="ARBA00022801"/>
    </source>
</evidence>
<keyword evidence="2" id="KW-0378">Hydrolase</keyword>
<dbReference type="InterPro" id="IPR036397">
    <property type="entry name" value="RNaseH_sf"/>
</dbReference>